<keyword evidence="1" id="KW-0560">Oxidoreductase</keyword>
<proteinExistence type="predicted"/>
<dbReference type="Pfam" id="PF01243">
    <property type="entry name" value="PNPOx_N"/>
    <property type="match status" value="1"/>
</dbReference>
<dbReference type="AlphaFoldDB" id="A0A7X5ZRB6"/>
<dbReference type="PANTHER" id="PTHR35176">
    <property type="entry name" value="HEME OXYGENASE HI_0854-RELATED"/>
    <property type="match status" value="1"/>
</dbReference>
<dbReference type="SUPFAM" id="SSF50475">
    <property type="entry name" value="FMN-binding split barrel"/>
    <property type="match status" value="1"/>
</dbReference>
<dbReference type="InterPro" id="IPR052019">
    <property type="entry name" value="F420H2_bilvrd_red/Heme_oxyg"/>
</dbReference>
<comment type="caution">
    <text evidence="3">The sequence shown here is derived from an EMBL/GenBank/DDBJ whole genome shotgun (WGS) entry which is preliminary data.</text>
</comment>
<organism evidence="3 4">
    <name type="scientific">Saccharomonospora amisosensis</name>
    <dbReference type="NCBI Taxonomy" id="1128677"/>
    <lineage>
        <taxon>Bacteria</taxon>
        <taxon>Bacillati</taxon>
        <taxon>Actinomycetota</taxon>
        <taxon>Actinomycetes</taxon>
        <taxon>Pseudonocardiales</taxon>
        <taxon>Pseudonocardiaceae</taxon>
        <taxon>Saccharomonospora</taxon>
    </lineage>
</organism>
<keyword evidence="4" id="KW-1185">Reference proteome</keyword>
<dbReference type="RefSeq" id="WP_167171848.1">
    <property type="nucleotide sequence ID" value="NZ_JAAOYM010000001.1"/>
</dbReference>
<evidence type="ECO:0000256" key="1">
    <source>
        <dbReference type="ARBA" id="ARBA00023002"/>
    </source>
</evidence>
<accession>A0A7X5ZRB6</accession>
<dbReference type="EMBL" id="JAAOYM010000001">
    <property type="protein sequence ID" value="NIJ12714.1"/>
    <property type="molecule type" value="Genomic_DNA"/>
</dbReference>
<dbReference type="GO" id="GO:0070967">
    <property type="term" value="F:coenzyme F420 binding"/>
    <property type="evidence" value="ECO:0007669"/>
    <property type="project" value="TreeGrafter"/>
</dbReference>
<dbReference type="GO" id="GO:0005829">
    <property type="term" value="C:cytosol"/>
    <property type="evidence" value="ECO:0007669"/>
    <property type="project" value="TreeGrafter"/>
</dbReference>
<dbReference type="Gene3D" id="2.30.110.10">
    <property type="entry name" value="Electron Transport, Fmn-binding Protein, Chain A"/>
    <property type="match status" value="1"/>
</dbReference>
<dbReference type="InterPro" id="IPR019966">
    <property type="entry name" value="F420-dep_enz_PPOX_Rv3369"/>
</dbReference>
<reference evidence="3 4" key="1">
    <citation type="submission" date="2020-03" db="EMBL/GenBank/DDBJ databases">
        <title>Sequencing the genomes of 1000 actinobacteria strains.</title>
        <authorList>
            <person name="Klenk H.-P."/>
        </authorList>
    </citation>
    <scope>NUCLEOTIDE SEQUENCE [LARGE SCALE GENOMIC DNA]</scope>
    <source>
        <strain evidence="3 4">DSM 45685</strain>
    </source>
</reference>
<name>A0A7X5ZRB6_9PSEU</name>
<protein>
    <submittedName>
        <fullName evidence="3">PPOX class probable F420-dependent enzyme</fullName>
    </submittedName>
</protein>
<dbReference type="InterPro" id="IPR011576">
    <property type="entry name" value="Pyridox_Oxase_N"/>
</dbReference>
<evidence type="ECO:0000313" key="4">
    <source>
        <dbReference type="Proteomes" id="UP000545493"/>
    </source>
</evidence>
<evidence type="ECO:0000313" key="3">
    <source>
        <dbReference type="EMBL" id="NIJ12714.1"/>
    </source>
</evidence>
<dbReference type="InterPro" id="IPR012349">
    <property type="entry name" value="Split_barrel_FMN-bd"/>
</dbReference>
<gene>
    <name evidence="3" type="ORF">FHU38_003058</name>
</gene>
<dbReference type="GO" id="GO:0016627">
    <property type="term" value="F:oxidoreductase activity, acting on the CH-CH group of donors"/>
    <property type="evidence" value="ECO:0007669"/>
    <property type="project" value="TreeGrafter"/>
</dbReference>
<dbReference type="Proteomes" id="UP000545493">
    <property type="component" value="Unassembled WGS sequence"/>
</dbReference>
<sequence>MTFRPTSQLLRHADDRIAWLTTVTPTGRPAPRPVWFVFDGEHFHVFSQPGTRKLEHIRRNPAVTLHFNSDAEGGDVLVISGTARLDDEGRKPSQTPGYLAKYEQAYPAIGHDTDSFDASYSVPVRITPNRSWGF</sequence>
<evidence type="ECO:0000259" key="2">
    <source>
        <dbReference type="Pfam" id="PF01243"/>
    </source>
</evidence>
<dbReference type="NCBIfam" id="TIGR03667">
    <property type="entry name" value="Rv3369"/>
    <property type="match status" value="1"/>
</dbReference>
<dbReference type="PANTHER" id="PTHR35176:SF6">
    <property type="entry name" value="HEME OXYGENASE HI_0854-RELATED"/>
    <property type="match status" value="1"/>
</dbReference>
<feature type="domain" description="Pyridoxamine 5'-phosphate oxidase N-terminal" evidence="2">
    <location>
        <begin position="15"/>
        <end position="105"/>
    </location>
</feature>